<name>A0ABW2FCF3_9BACL</name>
<protein>
    <recommendedName>
        <fullName evidence="3">PIN domain-containing protein</fullName>
    </recommendedName>
</protein>
<evidence type="ECO:0008006" key="3">
    <source>
        <dbReference type="Google" id="ProtNLM"/>
    </source>
</evidence>
<evidence type="ECO:0000313" key="2">
    <source>
        <dbReference type="Proteomes" id="UP001596378"/>
    </source>
</evidence>
<reference evidence="2" key="1">
    <citation type="journal article" date="2019" name="Int. J. Syst. Evol. Microbiol.">
        <title>The Global Catalogue of Microorganisms (GCM) 10K type strain sequencing project: providing services to taxonomists for standard genome sequencing and annotation.</title>
        <authorList>
            <consortium name="The Broad Institute Genomics Platform"/>
            <consortium name="The Broad Institute Genome Sequencing Center for Infectious Disease"/>
            <person name="Wu L."/>
            <person name="Ma J."/>
        </authorList>
    </citation>
    <scope>NUCLEOTIDE SEQUENCE [LARGE SCALE GENOMIC DNA]</scope>
    <source>
        <strain evidence="2">KCTC 12907</strain>
    </source>
</reference>
<organism evidence="1 2">
    <name type="scientific">Cohnella cellulosilytica</name>
    <dbReference type="NCBI Taxonomy" id="986710"/>
    <lineage>
        <taxon>Bacteria</taxon>
        <taxon>Bacillati</taxon>
        <taxon>Bacillota</taxon>
        <taxon>Bacilli</taxon>
        <taxon>Bacillales</taxon>
        <taxon>Paenibacillaceae</taxon>
        <taxon>Cohnella</taxon>
    </lineage>
</organism>
<dbReference type="Proteomes" id="UP001596378">
    <property type="component" value="Unassembled WGS sequence"/>
</dbReference>
<dbReference type="EMBL" id="JBHTAI010000012">
    <property type="protein sequence ID" value="MFC7150791.1"/>
    <property type="molecule type" value="Genomic_DNA"/>
</dbReference>
<gene>
    <name evidence="1" type="ORF">ACFQMJ_19840</name>
</gene>
<dbReference type="RefSeq" id="WP_378053243.1">
    <property type="nucleotide sequence ID" value="NZ_JBHMDN010000073.1"/>
</dbReference>
<accession>A0ABW2FCF3</accession>
<proteinExistence type="predicted"/>
<sequence length="162" mass="18700">MHVSIIDTSILCNIVNIPHMNQNHKEVIEDLALLQQDRQQTLILPLATLIETGNHIAHIADGNLRRSRAQTMAELIKRTVNEQAPWSYYGREFEKEDLLAISDAVVEHAVMKIGIGDLSIVQVYKKYKDSVIPIASIRIWSLDKHLQSYYEEMPSLRRRRDQ</sequence>
<keyword evidence="2" id="KW-1185">Reference proteome</keyword>
<dbReference type="Gene3D" id="3.40.50.1010">
    <property type="entry name" value="5'-nuclease"/>
    <property type="match status" value="1"/>
</dbReference>
<evidence type="ECO:0000313" key="1">
    <source>
        <dbReference type="EMBL" id="MFC7150791.1"/>
    </source>
</evidence>
<comment type="caution">
    <text evidence="1">The sequence shown here is derived from an EMBL/GenBank/DDBJ whole genome shotgun (WGS) entry which is preliminary data.</text>
</comment>